<dbReference type="GO" id="GO:0032259">
    <property type="term" value="P:methylation"/>
    <property type="evidence" value="ECO:0007669"/>
    <property type="project" value="UniProtKB-KW"/>
</dbReference>
<keyword evidence="7" id="KW-1185">Reference proteome</keyword>
<evidence type="ECO:0000256" key="1">
    <source>
        <dbReference type="ARBA" id="ARBA00022603"/>
    </source>
</evidence>
<dbReference type="InterPro" id="IPR029063">
    <property type="entry name" value="SAM-dependent_MTases_sf"/>
</dbReference>
<dbReference type="GO" id="GO:0003676">
    <property type="term" value="F:nucleic acid binding"/>
    <property type="evidence" value="ECO:0007669"/>
    <property type="project" value="InterPro"/>
</dbReference>
<evidence type="ECO:0000313" key="6">
    <source>
        <dbReference type="EMBL" id="QJD31091.1"/>
    </source>
</evidence>
<keyword evidence="2 4" id="KW-0808">Transferase</keyword>
<feature type="domain" description="Methyltransferase small" evidence="5">
    <location>
        <begin position="133"/>
        <end position="213"/>
    </location>
</feature>
<dbReference type="InterPro" id="IPR002052">
    <property type="entry name" value="DNA_methylase_N6_adenine_CS"/>
</dbReference>
<dbReference type="SUPFAM" id="SSF53335">
    <property type="entry name" value="S-adenosyl-L-methionine-dependent methyltransferases"/>
    <property type="match status" value="1"/>
</dbReference>
<comment type="similarity">
    <text evidence="4">Belongs to the protein N5-glutamine methyltransferase family. PrmB subfamily.</text>
</comment>
<dbReference type="InterPro" id="IPR017127">
    <property type="entry name" value="Ribosome_uL3_MTase"/>
</dbReference>
<dbReference type="EC" id="2.1.1.298" evidence="4"/>
<dbReference type="GO" id="GO:0005840">
    <property type="term" value="C:ribosome"/>
    <property type="evidence" value="ECO:0007669"/>
    <property type="project" value="UniProtKB-KW"/>
</dbReference>
<name>A0A858QBD4_9GAMM</name>
<dbReference type="EMBL" id="CP046565">
    <property type="protein sequence ID" value="QJD31091.1"/>
    <property type="molecule type" value="Genomic_DNA"/>
</dbReference>
<keyword evidence="6" id="KW-0689">Ribosomal protein</keyword>
<dbReference type="KEGG" id="metu:GNH96_14830"/>
<dbReference type="NCBIfam" id="TIGR03534">
    <property type="entry name" value="RF_mod_PrmC"/>
    <property type="match status" value="1"/>
</dbReference>
<protein>
    <recommendedName>
        <fullName evidence="4">Ribosomal protein uL3 glutamine methyltransferase</fullName>
        <shortName evidence="4">uL3 MTase</shortName>
        <ecNumber evidence="4">2.1.1.298</ecNumber>
    </recommendedName>
    <alternativeName>
        <fullName evidence="4">N5-glutamine methyltransferase PrmB</fullName>
    </alternativeName>
</protein>
<comment type="function">
    <text evidence="4">Methylates ribosomal protein uL3 on a specific glutamine residue.</text>
</comment>
<keyword evidence="3 4" id="KW-0949">S-adenosyl-L-methionine</keyword>
<keyword evidence="6" id="KW-0687">Ribonucleoprotein</keyword>
<keyword evidence="1 4" id="KW-0489">Methyltransferase</keyword>
<dbReference type="NCBIfam" id="TIGR00536">
    <property type="entry name" value="hemK_fam"/>
    <property type="match status" value="1"/>
</dbReference>
<evidence type="ECO:0000256" key="4">
    <source>
        <dbReference type="HAMAP-Rule" id="MF_02125"/>
    </source>
</evidence>
<accession>A0A858QBD4</accession>
<sequence length="321" mass="35575">MKTTHPSILETLTTVRDYIRWGATRFAEAGVFFGHGTATALDEAAALVMHVIRQPHDMPSGYFSAVLTFEERERILHLIDRRIEERVPLAYLTHEAWFAGLKFYVDERVLVPRSPLAELIENQFQPWLEPDAVDGVLDLCTGSGCIAIACAKAFPRARVDAVDISGGALEVARMNVRAHGLEEAVRLVHSDLFQQLEGGRYDLIVSNPPYVNLQEWRDLPSEYHAEPRLGLASGEDGLDCVRRILAGAADRLEPDGVLVVEVGSSAEALVAFYPEVDFLWLDFEHGGDGVFLLTAAQVERHRDLFERSLDPGTAATGKTLQ</sequence>
<reference evidence="7" key="1">
    <citation type="submission" date="2019-12" db="EMBL/GenBank/DDBJ databases">
        <authorList>
            <person name="Awala S.I."/>
            <person name="Rhee S.K."/>
        </authorList>
    </citation>
    <scope>NUCLEOTIDE SEQUENCE [LARGE SCALE GENOMIC DNA]</scope>
    <source>
        <strain evidence="7">IM1</strain>
    </source>
</reference>
<dbReference type="PROSITE" id="PS00092">
    <property type="entry name" value="N6_MTASE"/>
    <property type="match status" value="1"/>
</dbReference>
<dbReference type="PANTHER" id="PTHR47806:SF1">
    <property type="entry name" value="RIBOSOMAL PROTEIN UL3 GLUTAMINE METHYLTRANSFERASE"/>
    <property type="match status" value="1"/>
</dbReference>
<dbReference type="AlphaFoldDB" id="A0A858QBD4"/>
<dbReference type="NCBIfam" id="TIGR03533">
    <property type="entry name" value="L3_gln_methyl"/>
    <property type="match status" value="1"/>
</dbReference>
<evidence type="ECO:0000259" key="5">
    <source>
        <dbReference type="Pfam" id="PF05175"/>
    </source>
</evidence>
<dbReference type="Gene3D" id="3.40.50.150">
    <property type="entry name" value="Vaccinia Virus protein VP39"/>
    <property type="match status" value="1"/>
</dbReference>
<dbReference type="GO" id="GO:0036009">
    <property type="term" value="F:protein-glutamine N-methyltransferase activity"/>
    <property type="evidence" value="ECO:0007669"/>
    <property type="project" value="UniProtKB-UniRule"/>
</dbReference>
<comment type="catalytic activity">
    <reaction evidence="4">
        <text>L-glutaminyl-[ribosomal protein uL3] + S-adenosyl-L-methionine = N(5)-methyl-L-glutaminyl-[ribosomal protein uL3] + S-adenosyl-L-homocysteine + H(+)</text>
        <dbReference type="Rhea" id="RHEA:45020"/>
        <dbReference type="Rhea" id="RHEA-COMP:11063"/>
        <dbReference type="Rhea" id="RHEA-COMP:11064"/>
        <dbReference type="ChEBI" id="CHEBI:15378"/>
        <dbReference type="ChEBI" id="CHEBI:30011"/>
        <dbReference type="ChEBI" id="CHEBI:57856"/>
        <dbReference type="ChEBI" id="CHEBI:59789"/>
        <dbReference type="ChEBI" id="CHEBI:61891"/>
        <dbReference type="EC" id="2.1.1.298"/>
    </reaction>
</comment>
<evidence type="ECO:0000256" key="2">
    <source>
        <dbReference type="ARBA" id="ARBA00022679"/>
    </source>
</evidence>
<proteinExistence type="inferred from homology"/>
<organism evidence="6 7">
    <name type="scientific">Methylococcus geothermalis</name>
    <dbReference type="NCBI Taxonomy" id="2681310"/>
    <lineage>
        <taxon>Bacteria</taxon>
        <taxon>Pseudomonadati</taxon>
        <taxon>Pseudomonadota</taxon>
        <taxon>Gammaproteobacteria</taxon>
        <taxon>Methylococcales</taxon>
        <taxon>Methylococcaceae</taxon>
        <taxon>Methylococcus</taxon>
    </lineage>
</organism>
<dbReference type="GO" id="GO:0005829">
    <property type="term" value="C:cytosol"/>
    <property type="evidence" value="ECO:0007669"/>
    <property type="project" value="TreeGrafter"/>
</dbReference>
<dbReference type="Gene3D" id="1.10.8.10">
    <property type="entry name" value="DNA helicase RuvA subunit, C-terminal domain"/>
    <property type="match status" value="1"/>
</dbReference>
<dbReference type="CDD" id="cd02440">
    <property type="entry name" value="AdoMet_MTases"/>
    <property type="match status" value="1"/>
</dbReference>
<dbReference type="InterPro" id="IPR004556">
    <property type="entry name" value="HemK-like"/>
</dbReference>
<dbReference type="FunFam" id="3.40.50.150:FF:000042">
    <property type="entry name" value="50S ribosomal protein L3 glutamine methyltransferase"/>
    <property type="match status" value="1"/>
</dbReference>
<dbReference type="InterPro" id="IPR007848">
    <property type="entry name" value="Small_mtfrase_dom"/>
</dbReference>
<dbReference type="HAMAP" id="MF_02125">
    <property type="entry name" value="L3_methyltr_PrmB"/>
    <property type="match status" value="1"/>
</dbReference>
<dbReference type="PIRSF" id="PIRSF037167">
    <property type="entry name" value="Mtase_YfcB_prd"/>
    <property type="match status" value="1"/>
</dbReference>
<gene>
    <name evidence="4 6" type="primary">prmB</name>
    <name evidence="6" type="ORF">GNH96_14830</name>
</gene>
<dbReference type="RefSeq" id="WP_169604358.1">
    <property type="nucleotide sequence ID" value="NZ_CP046565.1"/>
</dbReference>
<evidence type="ECO:0000256" key="3">
    <source>
        <dbReference type="ARBA" id="ARBA00022691"/>
    </source>
</evidence>
<dbReference type="PANTHER" id="PTHR47806">
    <property type="entry name" value="50S RIBOSOMAL PROTEIN L3 GLUTAMINE METHYLTRANSFERASE"/>
    <property type="match status" value="1"/>
</dbReference>
<dbReference type="InterPro" id="IPR019874">
    <property type="entry name" value="RF_methyltr_PrmC"/>
</dbReference>
<dbReference type="Proteomes" id="UP000503004">
    <property type="component" value="Chromosome"/>
</dbReference>
<evidence type="ECO:0000313" key="7">
    <source>
        <dbReference type="Proteomes" id="UP000503004"/>
    </source>
</evidence>
<dbReference type="Pfam" id="PF05175">
    <property type="entry name" value="MTS"/>
    <property type="match status" value="1"/>
</dbReference>